<protein>
    <recommendedName>
        <fullName evidence="5">Cytochrome c domain-containing protein</fullName>
    </recommendedName>
</protein>
<feature type="domain" description="Cytochrome c" evidence="5">
    <location>
        <begin position="170"/>
        <end position="252"/>
    </location>
</feature>
<evidence type="ECO:0000259" key="5">
    <source>
        <dbReference type="PROSITE" id="PS51007"/>
    </source>
</evidence>
<dbReference type="InterPro" id="IPR009056">
    <property type="entry name" value="Cyt_c-like_dom"/>
</dbReference>
<dbReference type="Gene3D" id="1.10.760.10">
    <property type="entry name" value="Cytochrome c-like domain"/>
    <property type="match status" value="1"/>
</dbReference>
<accession>A0A3B0ZUU6</accession>
<evidence type="ECO:0000256" key="1">
    <source>
        <dbReference type="ARBA" id="ARBA00022617"/>
    </source>
</evidence>
<proteinExistence type="predicted"/>
<dbReference type="GO" id="GO:0009055">
    <property type="term" value="F:electron transfer activity"/>
    <property type="evidence" value="ECO:0007669"/>
    <property type="project" value="InterPro"/>
</dbReference>
<keyword evidence="4" id="KW-0812">Transmembrane</keyword>
<keyword evidence="1" id="KW-0349">Heme</keyword>
<dbReference type="PROSITE" id="PS51007">
    <property type="entry name" value="CYTC"/>
    <property type="match status" value="1"/>
</dbReference>
<evidence type="ECO:0000256" key="2">
    <source>
        <dbReference type="ARBA" id="ARBA00022723"/>
    </source>
</evidence>
<dbReference type="GO" id="GO:0046872">
    <property type="term" value="F:metal ion binding"/>
    <property type="evidence" value="ECO:0007669"/>
    <property type="project" value="UniProtKB-KW"/>
</dbReference>
<feature type="transmembrane region" description="Helical" evidence="4">
    <location>
        <begin position="12"/>
        <end position="28"/>
    </location>
</feature>
<dbReference type="SUPFAM" id="SSF46626">
    <property type="entry name" value="Cytochrome c"/>
    <property type="match status" value="1"/>
</dbReference>
<gene>
    <name evidence="6" type="ORF">MNBD_GAMMA22-2663</name>
</gene>
<name>A0A3B0ZUU6_9ZZZZ</name>
<sequence length="254" mass="28161">MKNILLTSKAVYISILSTGLIVTSFILVKQDALALDNPSEAWKLSQGGKIYDNWAKALNVTAPDKTHPSYPSAGKKQGATTWRCKECHGWDYNGRDGAYKSGSHFSGVKGIRNTSGKAVNIIKKIIRNKTHGYSKTMINDDGLDNLALFVSRGQLDMSKYIDVNSKKVKGSVQRGAQFFQTICAVCHGYDGKKINFHESRKIPEYVGTVANKNPWEVLHKIRNGQPNAAMISLRTLNTQDQVDIVAFTRTLPTR</sequence>
<dbReference type="InterPro" id="IPR036909">
    <property type="entry name" value="Cyt_c-like_dom_sf"/>
</dbReference>
<organism evidence="6">
    <name type="scientific">hydrothermal vent metagenome</name>
    <dbReference type="NCBI Taxonomy" id="652676"/>
    <lineage>
        <taxon>unclassified sequences</taxon>
        <taxon>metagenomes</taxon>
        <taxon>ecological metagenomes</taxon>
    </lineage>
</organism>
<keyword evidence="4" id="KW-0472">Membrane</keyword>
<keyword evidence="3" id="KW-0408">Iron</keyword>
<dbReference type="AlphaFoldDB" id="A0A3B0ZUU6"/>
<dbReference type="EMBL" id="UOFS01000006">
    <property type="protein sequence ID" value="VAW91182.1"/>
    <property type="molecule type" value="Genomic_DNA"/>
</dbReference>
<evidence type="ECO:0000256" key="4">
    <source>
        <dbReference type="SAM" id="Phobius"/>
    </source>
</evidence>
<dbReference type="GO" id="GO:0020037">
    <property type="term" value="F:heme binding"/>
    <property type="evidence" value="ECO:0007669"/>
    <property type="project" value="InterPro"/>
</dbReference>
<evidence type="ECO:0000313" key="6">
    <source>
        <dbReference type="EMBL" id="VAW91182.1"/>
    </source>
</evidence>
<keyword evidence="4" id="KW-1133">Transmembrane helix</keyword>
<keyword evidence="2" id="KW-0479">Metal-binding</keyword>
<evidence type="ECO:0000256" key="3">
    <source>
        <dbReference type="ARBA" id="ARBA00023004"/>
    </source>
</evidence>
<dbReference type="Pfam" id="PF00034">
    <property type="entry name" value="Cytochrom_C"/>
    <property type="match status" value="1"/>
</dbReference>
<reference evidence="6" key="1">
    <citation type="submission" date="2018-06" db="EMBL/GenBank/DDBJ databases">
        <authorList>
            <person name="Zhirakovskaya E."/>
        </authorList>
    </citation>
    <scope>NUCLEOTIDE SEQUENCE</scope>
</reference>